<evidence type="ECO:0000313" key="3">
    <source>
        <dbReference type="Proteomes" id="UP000006514"/>
    </source>
</evidence>
<dbReference type="KEGG" id="adl:AURDEDRAFT_41876"/>
<name>J0CYJ7_AURST</name>
<evidence type="ECO:0000259" key="1">
    <source>
        <dbReference type="Pfam" id="PF14214"/>
    </source>
</evidence>
<dbReference type="eggNOG" id="KOG0987">
    <property type="taxonomic scope" value="Eukaryota"/>
</dbReference>
<dbReference type="InterPro" id="IPR025476">
    <property type="entry name" value="Helitron_helicase-like"/>
</dbReference>
<accession>J0CYJ7</accession>
<feature type="domain" description="Helitron helicase-like" evidence="1">
    <location>
        <begin position="1"/>
        <end position="73"/>
    </location>
</feature>
<sequence>MTCNPDWPEIRSKLRPGQEWQDVPLVIVRVFKQKLAVLLKTLKTMFPNAGHVIYRLYAVEFQKRGLPHCHILIKYEKDCVSTKDIDAVVSAEMPKDPSDADLVKRFMTH</sequence>
<dbReference type="Pfam" id="PF14214">
    <property type="entry name" value="Helitron_like_N"/>
    <property type="match status" value="1"/>
</dbReference>
<dbReference type="OMA" id="IATHMIH"/>
<evidence type="ECO:0000313" key="2">
    <source>
        <dbReference type="EMBL" id="EJD36378.1"/>
    </source>
</evidence>
<proteinExistence type="predicted"/>
<dbReference type="OrthoDB" id="3366231at2759"/>
<reference evidence="3" key="1">
    <citation type="journal article" date="2012" name="Science">
        <title>The Paleozoic origin of enzymatic lignin decomposition reconstructed from 31 fungal genomes.</title>
        <authorList>
            <person name="Floudas D."/>
            <person name="Binder M."/>
            <person name="Riley R."/>
            <person name="Barry K."/>
            <person name="Blanchette R.A."/>
            <person name="Henrissat B."/>
            <person name="Martinez A.T."/>
            <person name="Otillar R."/>
            <person name="Spatafora J.W."/>
            <person name="Yadav J.S."/>
            <person name="Aerts A."/>
            <person name="Benoit I."/>
            <person name="Boyd A."/>
            <person name="Carlson A."/>
            <person name="Copeland A."/>
            <person name="Coutinho P.M."/>
            <person name="de Vries R.P."/>
            <person name="Ferreira P."/>
            <person name="Findley K."/>
            <person name="Foster B."/>
            <person name="Gaskell J."/>
            <person name="Glotzer D."/>
            <person name="Gorecki P."/>
            <person name="Heitman J."/>
            <person name="Hesse C."/>
            <person name="Hori C."/>
            <person name="Igarashi K."/>
            <person name="Jurgens J.A."/>
            <person name="Kallen N."/>
            <person name="Kersten P."/>
            <person name="Kohler A."/>
            <person name="Kuees U."/>
            <person name="Kumar T.K.A."/>
            <person name="Kuo A."/>
            <person name="LaButti K."/>
            <person name="Larrondo L.F."/>
            <person name="Lindquist E."/>
            <person name="Ling A."/>
            <person name="Lombard V."/>
            <person name="Lucas S."/>
            <person name="Lundell T."/>
            <person name="Martin R."/>
            <person name="McLaughlin D.J."/>
            <person name="Morgenstern I."/>
            <person name="Morin E."/>
            <person name="Murat C."/>
            <person name="Nagy L.G."/>
            <person name="Nolan M."/>
            <person name="Ohm R.A."/>
            <person name="Patyshakuliyeva A."/>
            <person name="Rokas A."/>
            <person name="Ruiz-Duenas F.J."/>
            <person name="Sabat G."/>
            <person name="Salamov A."/>
            <person name="Samejima M."/>
            <person name="Schmutz J."/>
            <person name="Slot J.C."/>
            <person name="St John F."/>
            <person name="Stenlid J."/>
            <person name="Sun H."/>
            <person name="Sun S."/>
            <person name="Syed K."/>
            <person name="Tsang A."/>
            <person name="Wiebenga A."/>
            <person name="Young D."/>
            <person name="Pisabarro A."/>
            <person name="Eastwood D.C."/>
            <person name="Martin F."/>
            <person name="Cullen D."/>
            <person name="Grigoriev I.V."/>
            <person name="Hibbett D.S."/>
        </authorList>
    </citation>
    <scope>NUCLEOTIDE SEQUENCE [LARGE SCALE GENOMIC DNA]</scope>
    <source>
        <strain evidence="3">TFB10046</strain>
    </source>
</reference>
<keyword evidence="3" id="KW-1185">Reference proteome</keyword>
<dbReference type="Proteomes" id="UP000006514">
    <property type="component" value="Unassembled WGS sequence"/>
</dbReference>
<gene>
    <name evidence="2" type="ORF">AURDEDRAFT_41876</name>
</gene>
<dbReference type="InParanoid" id="J0CYJ7"/>
<dbReference type="EMBL" id="JH687863">
    <property type="protein sequence ID" value="EJD36378.1"/>
    <property type="molecule type" value="Genomic_DNA"/>
</dbReference>
<protein>
    <recommendedName>
        <fullName evidence="1">Helitron helicase-like domain-containing protein</fullName>
    </recommendedName>
</protein>
<organism evidence="2 3">
    <name type="scientific">Auricularia subglabra (strain TFB-10046 / SS5)</name>
    <name type="common">White-rot fungus</name>
    <name type="synonym">Auricularia delicata (strain TFB10046)</name>
    <dbReference type="NCBI Taxonomy" id="717982"/>
    <lineage>
        <taxon>Eukaryota</taxon>
        <taxon>Fungi</taxon>
        <taxon>Dikarya</taxon>
        <taxon>Basidiomycota</taxon>
        <taxon>Agaricomycotina</taxon>
        <taxon>Agaricomycetes</taxon>
        <taxon>Auriculariales</taxon>
        <taxon>Auriculariaceae</taxon>
        <taxon>Auricularia</taxon>
    </lineage>
</organism>
<feature type="non-terminal residue" evidence="2">
    <location>
        <position position="109"/>
    </location>
</feature>
<dbReference type="AlphaFoldDB" id="J0CYJ7"/>